<comment type="caution">
    <text evidence="2">The sequence shown here is derived from an EMBL/GenBank/DDBJ whole genome shotgun (WGS) entry which is preliminary data.</text>
</comment>
<protein>
    <recommendedName>
        <fullName evidence="4">Secreted protein</fullName>
    </recommendedName>
</protein>
<feature type="chain" id="PRO_5004557268" description="Secreted protein" evidence="1">
    <location>
        <begin position="27"/>
        <end position="200"/>
    </location>
</feature>
<sequence>MKRLLSTALGALALVGVAFASPAAYASQTPLVTLGELSASNPTAGFFAKLDTSNQSNAWTFTIATPDSSLVATGFELITSVPASYGVPSLSALTTSLYHAANGHAWGAPIATTSILSTLLPSGYVGQTLTFGNLLAGHYILETIATGLSGQSFSGTISTTLVPGLITPIPAALPLFGSALLGLAGLNWRRARKEGNAAMA</sequence>
<evidence type="ECO:0008006" key="4">
    <source>
        <dbReference type="Google" id="ProtNLM"/>
    </source>
</evidence>
<evidence type="ECO:0000313" key="3">
    <source>
        <dbReference type="Proteomes" id="UP000015350"/>
    </source>
</evidence>
<gene>
    <name evidence="2" type="ORF">K678_14387</name>
</gene>
<proteinExistence type="predicted"/>
<evidence type="ECO:0000313" key="2">
    <source>
        <dbReference type="EMBL" id="EPY00771.1"/>
    </source>
</evidence>
<name>S9TEV1_MAGFU</name>
<dbReference type="AlphaFoldDB" id="S9TEV1"/>
<keyword evidence="1" id="KW-0732">Signal</keyword>
<dbReference type="RefSeq" id="WP_021133166.1">
    <property type="nucleotide sequence ID" value="NZ_AQPH01000069.1"/>
</dbReference>
<dbReference type="EMBL" id="AQPH01000069">
    <property type="protein sequence ID" value="EPY00771.1"/>
    <property type="molecule type" value="Genomic_DNA"/>
</dbReference>
<feature type="signal peptide" evidence="1">
    <location>
        <begin position="1"/>
        <end position="26"/>
    </location>
</feature>
<dbReference type="Proteomes" id="UP000015350">
    <property type="component" value="Unassembled WGS sequence"/>
</dbReference>
<organism evidence="2 3">
    <name type="scientific">Magnetospirillum fulvum MGU-K5</name>
    <dbReference type="NCBI Taxonomy" id="1316936"/>
    <lineage>
        <taxon>Bacteria</taxon>
        <taxon>Pseudomonadati</taxon>
        <taxon>Pseudomonadota</taxon>
        <taxon>Alphaproteobacteria</taxon>
        <taxon>Rhodospirillales</taxon>
        <taxon>Rhodospirillaceae</taxon>
        <taxon>Magnetospirillum</taxon>
    </lineage>
</organism>
<accession>S9TEV1</accession>
<evidence type="ECO:0000256" key="1">
    <source>
        <dbReference type="SAM" id="SignalP"/>
    </source>
</evidence>
<reference evidence="2 3" key="1">
    <citation type="submission" date="2013-04" db="EMBL/GenBank/DDBJ databases">
        <authorList>
            <person name="Kuznetsov B."/>
            <person name="Ivanovsky R."/>
        </authorList>
    </citation>
    <scope>NUCLEOTIDE SEQUENCE [LARGE SCALE GENOMIC DNA]</scope>
    <source>
        <strain evidence="2 3">MGU-K5</strain>
    </source>
</reference>